<dbReference type="Proteomes" id="UP000248410">
    <property type="component" value="Chromosome"/>
</dbReference>
<evidence type="ECO:0000313" key="3">
    <source>
        <dbReference type="Proteomes" id="UP000248410"/>
    </source>
</evidence>
<dbReference type="Gene3D" id="1.10.620.20">
    <property type="entry name" value="Ribonucleotide Reductase, subunit A"/>
    <property type="match status" value="1"/>
</dbReference>
<proteinExistence type="predicted"/>
<dbReference type="EMBL" id="CP029288">
    <property type="protein sequence ID" value="AWR96736.1"/>
    <property type="molecule type" value="Genomic_DNA"/>
</dbReference>
<dbReference type="OrthoDB" id="37898at2157"/>
<evidence type="ECO:0000313" key="2">
    <source>
        <dbReference type="EMBL" id="AWR96736.1"/>
    </source>
</evidence>
<dbReference type="InterPro" id="IPR012348">
    <property type="entry name" value="RNR-like"/>
</dbReference>
<dbReference type="RefSeq" id="WP_110379626.1">
    <property type="nucleotide sequence ID" value="NZ_CP029288.2"/>
</dbReference>
<dbReference type="Pfam" id="PF08394">
    <property type="entry name" value="Arc_trans_TRASH"/>
    <property type="match status" value="1"/>
</dbReference>
<protein>
    <submittedName>
        <fullName evidence="2">Transcriptional regulator</fullName>
    </submittedName>
</protein>
<dbReference type="AlphaFoldDB" id="A0A2U9IL38"/>
<dbReference type="InterPro" id="IPR011017">
    <property type="entry name" value="TRASH_dom"/>
</dbReference>
<sequence length="53" mass="5975">MKLNFKINSSSPDKCEHCGMPLGDNPYTLEVNGHTHYFCCSHCADSWKKTQGI</sequence>
<accession>A0A2U9IL38</accession>
<feature type="domain" description="TRASH" evidence="1">
    <location>
        <begin position="15"/>
        <end position="51"/>
    </location>
</feature>
<dbReference type="GO" id="GO:0016491">
    <property type="term" value="F:oxidoreductase activity"/>
    <property type="evidence" value="ECO:0007669"/>
    <property type="project" value="InterPro"/>
</dbReference>
<evidence type="ECO:0000259" key="1">
    <source>
        <dbReference type="SMART" id="SM00746"/>
    </source>
</evidence>
<dbReference type="GeneID" id="79513542"/>
<organism evidence="2 3">
    <name type="scientific">Acidianus sulfidivorans JP7</name>
    <dbReference type="NCBI Taxonomy" id="619593"/>
    <lineage>
        <taxon>Archaea</taxon>
        <taxon>Thermoproteota</taxon>
        <taxon>Thermoprotei</taxon>
        <taxon>Sulfolobales</taxon>
        <taxon>Sulfolobaceae</taxon>
        <taxon>Acidianus</taxon>
    </lineage>
</organism>
<name>A0A2U9IL38_9CREN</name>
<dbReference type="InterPro" id="IPR013603">
    <property type="entry name" value="TRASH_TR_C_prok"/>
</dbReference>
<reference evidence="2 3" key="1">
    <citation type="submission" date="2018-05" db="EMBL/GenBank/DDBJ databases">
        <title>Complete Genome Sequences of Extremely Thermoacidophilic, Metal-Mobilizing Type-Strain Members of the Archaeal Family Sulfolobaceae: Acidianus brierleyi DSM-1651T, Acidianus sulfidivorans DSM-18786T, Metallosphaera hakonensis DSM-7519T, and Metallosphaera prunae DSM-10039T.</title>
        <authorList>
            <person name="Counts J.A."/>
            <person name="Kelly R.M."/>
        </authorList>
    </citation>
    <scope>NUCLEOTIDE SEQUENCE [LARGE SCALE GENOMIC DNA]</scope>
    <source>
        <strain evidence="2 3">JP7</strain>
    </source>
</reference>
<gene>
    <name evidence="2" type="ORF">DFR86_03645</name>
</gene>
<keyword evidence="3" id="KW-1185">Reference proteome</keyword>
<dbReference type="SMART" id="SM00746">
    <property type="entry name" value="TRASH"/>
    <property type="match status" value="1"/>
</dbReference>
<dbReference type="KEGG" id="asul:DFR86_03645"/>